<dbReference type="Pfam" id="PF09917">
    <property type="entry name" value="DUF2147"/>
    <property type="match status" value="1"/>
</dbReference>
<dbReference type="Proteomes" id="UP000186513">
    <property type="component" value="Unassembled WGS sequence"/>
</dbReference>
<evidence type="ECO:0000256" key="1">
    <source>
        <dbReference type="SAM" id="SignalP"/>
    </source>
</evidence>
<reference evidence="3 4" key="1">
    <citation type="submission" date="2016-11" db="EMBL/GenBank/DDBJ databases">
        <authorList>
            <person name="Jaros S."/>
            <person name="Januszkiewicz K."/>
            <person name="Wedrychowicz H."/>
        </authorList>
    </citation>
    <scope>NUCLEOTIDE SEQUENCE [LARGE SCALE GENOMIC DNA]</scope>
    <source>
        <strain evidence="3 4">DSM 18899</strain>
    </source>
</reference>
<organism evidence="3 4">
    <name type="scientific">Chitinimonas taiwanensis DSM 18899</name>
    <dbReference type="NCBI Taxonomy" id="1121279"/>
    <lineage>
        <taxon>Bacteria</taxon>
        <taxon>Pseudomonadati</taxon>
        <taxon>Pseudomonadota</taxon>
        <taxon>Betaproteobacteria</taxon>
        <taxon>Neisseriales</taxon>
        <taxon>Chitinibacteraceae</taxon>
        <taxon>Chitinimonas</taxon>
    </lineage>
</organism>
<evidence type="ECO:0000259" key="2">
    <source>
        <dbReference type="Pfam" id="PF09917"/>
    </source>
</evidence>
<feature type="signal peptide" evidence="1">
    <location>
        <begin position="1"/>
        <end position="29"/>
    </location>
</feature>
<protein>
    <submittedName>
        <fullName evidence="3">Uncharacterized conserved protein, DUF2147 family</fullName>
    </submittedName>
</protein>
<keyword evidence="1" id="KW-0732">Signal</keyword>
<sequence>MQVSKPLALLRPALGAGCVCLLLSAPAWSQTTSPAGLWKNIDDASGKPRALIRITDTQGILQGRIERVFPAPGEESNPKCVKCTGANRGAPVVGLLILSGLRKDGDEYVDGQILDPDSGSTYRSKVKLLEGGAKLSVRGYIGIPTLGRSQVWIRQE</sequence>
<dbReference type="OrthoDB" id="9814399at2"/>
<evidence type="ECO:0000313" key="3">
    <source>
        <dbReference type="EMBL" id="SFZ70839.1"/>
    </source>
</evidence>
<dbReference type="STRING" id="1121279.SAMN02745887_00327"/>
<gene>
    <name evidence="3" type="ORF">SAMN02745887_00327</name>
</gene>
<feature type="domain" description="DUF2147" evidence="2">
    <location>
        <begin position="36"/>
        <end position="154"/>
    </location>
</feature>
<evidence type="ECO:0000313" key="4">
    <source>
        <dbReference type="Proteomes" id="UP000186513"/>
    </source>
</evidence>
<dbReference type="EMBL" id="FPKR01000001">
    <property type="protein sequence ID" value="SFZ70839.1"/>
    <property type="molecule type" value="Genomic_DNA"/>
</dbReference>
<name>A0A1K2H4Z8_9NEIS</name>
<accession>A0A1K2H4Z8</accession>
<dbReference type="PANTHER" id="PTHR36919">
    <property type="entry name" value="BLR1215 PROTEIN"/>
    <property type="match status" value="1"/>
</dbReference>
<dbReference type="PANTHER" id="PTHR36919:SF3">
    <property type="entry name" value="BLL5882 PROTEIN"/>
    <property type="match status" value="1"/>
</dbReference>
<proteinExistence type="predicted"/>
<dbReference type="RefSeq" id="WP_084658048.1">
    <property type="nucleotide sequence ID" value="NZ_FPKR01000001.1"/>
</dbReference>
<keyword evidence="4" id="KW-1185">Reference proteome</keyword>
<dbReference type="Gene3D" id="2.40.128.520">
    <property type="match status" value="1"/>
</dbReference>
<dbReference type="InterPro" id="IPR019223">
    <property type="entry name" value="DUF2147"/>
</dbReference>
<dbReference type="AlphaFoldDB" id="A0A1K2H4Z8"/>
<feature type="chain" id="PRO_5013018436" evidence="1">
    <location>
        <begin position="30"/>
        <end position="156"/>
    </location>
</feature>